<comment type="caution">
    <text evidence="1">The sequence shown here is derived from an EMBL/GenBank/DDBJ whole genome shotgun (WGS) entry which is preliminary data.</text>
</comment>
<proteinExistence type="predicted"/>
<reference evidence="1 2" key="1">
    <citation type="journal article" date="2019" name="Sci. Rep.">
        <title>Orb-weaving spider Araneus ventricosus genome elucidates the spidroin gene catalogue.</title>
        <authorList>
            <person name="Kono N."/>
            <person name="Nakamura H."/>
            <person name="Ohtoshi R."/>
            <person name="Moran D.A.P."/>
            <person name="Shinohara A."/>
            <person name="Yoshida Y."/>
            <person name="Fujiwara M."/>
            <person name="Mori M."/>
            <person name="Tomita M."/>
            <person name="Arakawa K."/>
        </authorList>
    </citation>
    <scope>NUCLEOTIDE SEQUENCE [LARGE SCALE GENOMIC DNA]</scope>
</reference>
<name>A0A4Y2NE83_ARAVE</name>
<gene>
    <name evidence="1" type="ORF">AVEN_152061_1</name>
</gene>
<evidence type="ECO:0000313" key="2">
    <source>
        <dbReference type="Proteomes" id="UP000499080"/>
    </source>
</evidence>
<dbReference type="AlphaFoldDB" id="A0A4Y2NE83"/>
<keyword evidence="2" id="KW-1185">Reference proteome</keyword>
<sequence length="133" mass="15116">MARAEAHKTRSSVNIILFGAPCELKEMHLPTYADIIPHYYWLRNENRYVYLQPVDDLVNVIHYDRLTVVKNGDRFEECEWNEVELESTSTPVTCKHISLSHTTSASFKAGVSEKDVALIASTEMQDAGLVTED</sequence>
<accession>A0A4Y2NE83</accession>
<protein>
    <submittedName>
        <fullName evidence="1">Uncharacterized protein</fullName>
    </submittedName>
</protein>
<dbReference type="Proteomes" id="UP000499080">
    <property type="component" value="Unassembled WGS sequence"/>
</dbReference>
<dbReference type="EMBL" id="BGPR01008788">
    <property type="protein sequence ID" value="GBN36106.1"/>
    <property type="molecule type" value="Genomic_DNA"/>
</dbReference>
<evidence type="ECO:0000313" key="1">
    <source>
        <dbReference type="EMBL" id="GBN36106.1"/>
    </source>
</evidence>
<organism evidence="1 2">
    <name type="scientific">Araneus ventricosus</name>
    <name type="common">Orbweaver spider</name>
    <name type="synonym">Epeira ventricosa</name>
    <dbReference type="NCBI Taxonomy" id="182803"/>
    <lineage>
        <taxon>Eukaryota</taxon>
        <taxon>Metazoa</taxon>
        <taxon>Ecdysozoa</taxon>
        <taxon>Arthropoda</taxon>
        <taxon>Chelicerata</taxon>
        <taxon>Arachnida</taxon>
        <taxon>Araneae</taxon>
        <taxon>Araneomorphae</taxon>
        <taxon>Entelegynae</taxon>
        <taxon>Araneoidea</taxon>
        <taxon>Araneidae</taxon>
        <taxon>Araneus</taxon>
    </lineage>
</organism>